<protein>
    <submittedName>
        <fullName evidence="1">Uncharacterized protein</fullName>
    </submittedName>
</protein>
<organism evidence="1 2">
    <name type="scientific">Hibiscus sabdariffa</name>
    <name type="common">roselle</name>
    <dbReference type="NCBI Taxonomy" id="183260"/>
    <lineage>
        <taxon>Eukaryota</taxon>
        <taxon>Viridiplantae</taxon>
        <taxon>Streptophyta</taxon>
        <taxon>Embryophyta</taxon>
        <taxon>Tracheophyta</taxon>
        <taxon>Spermatophyta</taxon>
        <taxon>Magnoliopsida</taxon>
        <taxon>eudicotyledons</taxon>
        <taxon>Gunneridae</taxon>
        <taxon>Pentapetalae</taxon>
        <taxon>rosids</taxon>
        <taxon>malvids</taxon>
        <taxon>Malvales</taxon>
        <taxon>Malvaceae</taxon>
        <taxon>Malvoideae</taxon>
        <taxon>Hibiscus</taxon>
    </lineage>
</organism>
<dbReference type="Proteomes" id="UP001396334">
    <property type="component" value="Unassembled WGS sequence"/>
</dbReference>
<name>A0ABR2PHT7_9ROSI</name>
<evidence type="ECO:0000313" key="1">
    <source>
        <dbReference type="EMBL" id="KAK8987996.1"/>
    </source>
</evidence>
<keyword evidence="2" id="KW-1185">Reference proteome</keyword>
<accession>A0ABR2PHT7</accession>
<dbReference type="EMBL" id="JBBPBN010000059">
    <property type="protein sequence ID" value="KAK8987996.1"/>
    <property type="molecule type" value="Genomic_DNA"/>
</dbReference>
<sequence>MYFNQAQPHSSQMAINFGHFNPISATGLDLGNGTIDARFFLSPVDLSLGLVGHRVHVHSVIDYVPLPWPAFHPLGEVTTVTQLSTANRFLSPNSTMGLAFALSSGLRSNRGIFPTRLDHNRFMNMNLLRSVIPSMNRIDVRSDVERENIGLRYDGRIHTPPCYPQVVNLNLLRSVNLSTNRISVRSDVETREGNEGIRTFAAHVKCAHYRREGEEERRRRMAARCRRNLRAPQTGHGLTAVPVSSRGIAKGYAARRRNAVAVGADNRNEVRIGVGAAMRAPLLSVVVKEEPM</sequence>
<proteinExistence type="predicted"/>
<evidence type="ECO:0000313" key="2">
    <source>
        <dbReference type="Proteomes" id="UP001396334"/>
    </source>
</evidence>
<comment type="caution">
    <text evidence="1">The sequence shown here is derived from an EMBL/GenBank/DDBJ whole genome shotgun (WGS) entry which is preliminary data.</text>
</comment>
<gene>
    <name evidence="1" type="ORF">V6N11_065598</name>
</gene>
<reference evidence="1 2" key="1">
    <citation type="journal article" date="2024" name="G3 (Bethesda)">
        <title>Genome assembly of Hibiscus sabdariffa L. provides insights into metabolisms of medicinal natural products.</title>
        <authorList>
            <person name="Kim T."/>
        </authorList>
    </citation>
    <scope>NUCLEOTIDE SEQUENCE [LARGE SCALE GENOMIC DNA]</scope>
    <source>
        <strain evidence="1">TK-2024</strain>
        <tissue evidence="1">Old leaves</tissue>
    </source>
</reference>